<dbReference type="STRING" id="652787.SAMN05216490_1380"/>
<feature type="transmembrane region" description="Helical" evidence="1">
    <location>
        <begin position="6"/>
        <end position="24"/>
    </location>
</feature>
<organism evidence="2 3">
    <name type="scientific">Mucilaginibacter mallensis</name>
    <dbReference type="NCBI Taxonomy" id="652787"/>
    <lineage>
        <taxon>Bacteria</taxon>
        <taxon>Pseudomonadati</taxon>
        <taxon>Bacteroidota</taxon>
        <taxon>Sphingobacteriia</taxon>
        <taxon>Sphingobacteriales</taxon>
        <taxon>Sphingobacteriaceae</taxon>
        <taxon>Mucilaginibacter</taxon>
    </lineage>
</organism>
<dbReference type="OrthoDB" id="963535at2"/>
<proteinExistence type="predicted"/>
<feature type="transmembrane region" description="Helical" evidence="1">
    <location>
        <begin position="77"/>
        <end position="97"/>
    </location>
</feature>
<dbReference type="Proteomes" id="UP000199679">
    <property type="component" value="Chromosome I"/>
</dbReference>
<keyword evidence="3" id="KW-1185">Reference proteome</keyword>
<evidence type="ECO:0000256" key="1">
    <source>
        <dbReference type="SAM" id="Phobius"/>
    </source>
</evidence>
<name>A0A1H1T781_MUCMA</name>
<reference evidence="2 3" key="1">
    <citation type="submission" date="2016-10" db="EMBL/GenBank/DDBJ databases">
        <authorList>
            <person name="de Groot N.N."/>
        </authorList>
    </citation>
    <scope>NUCLEOTIDE SEQUENCE [LARGE SCALE GENOMIC DNA]</scope>
    <source>
        <strain evidence="2 3">MP1X4</strain>
    </source>
</reference>
<keyword evidence="1" id="KW-1133">Transmembrane helix</keyword>
<evidence type="ECO:0000313" key="2">
    <source>
        <dbReference type="EMBL" id="SDS56110.1"/>
    </source>
</evidence>
<keyword evidence="1" id="KW-0812">Transmembrane</keyword>
<accession>A0A1H1T781</accession>
<gene>
    <name evidence="2" type="ORF">SAMN05216490_1380</name>
</gene>
<feature type="transmembrane region" description="Helical" evidence="1">
    <location>
        <begin position="44"/>
        <end position="65"/>
    </location>
</feature>
<evidence type="ECO:0000313" key="3">
    <source>
        <dbReference type="Proteomes" id="UP000199679"/>
    </source>
</evidence>
<dbReference type="RefSeq" id="WP_091370613.1">
    <property type="nucleotide sequence ID" value="NZ_LT629740.1"/>
</dbReference>
<dbReference type="AlphaFoldDB" id="A0A1H1T781"/>
<keyword evidence="1" id="KW-0472">Membrane</keyword>
<protein>
    <submittedName>
        <fullName evidence="2">Uncharacterized protein</fullName>
    </submittedName>
</protein>
<sequence>MEWYNYFAGFWAGAFLANFVPHFVKGVSGDAFPTPFAKPPGKGLSTPIVNVVWGLFNLVVGFLLFRTSKVSADNNLSLIVFFAGVVFLSIVCARNFVNKDKI</sequence>
<dbReference type="EMBL" id="LT629740">
    <property type="protein sequence ID" value="SDS56110.1"/>
    <property type="molecule type" value="Genomic_DNA"/>
</dbReference>